<organism evidence="1 2">
    <name type="scientific">Heyndrickxia acidicola</name>
    <dbReference type="NCBI Taxonomy" id="209389"/>
    <lineage>
        <taxon>Bacteria</taxon>
        <taxon>Bacillati</taxon>
        <taxon>Bacillota</taxon>
        <taxon>Bacilli</taxon>
        <taxon>Bacillales</taxon>
        <taxon>Bacillaceae</taxon>
        <taxon>Heyndrickxia</taxon>
    </lineage>
</organism>
<comment type="caution">
    <text evidence="1">The sequence shown here is derived from an EMBL/GenBank/DDBJ whole genome shotgun (WGS) entry which is preliminary data.</text>
</comment>
<accession>A0ABU6MJ37</accession>
<protein>
    <submittedName>
        <fullName evidence="1">Thiol-disulfide oxidoreductase DCC family protein</fullName>
    </submittedName>
</protein>
<dbReference type="PANTHER" id="PTHR33639:SF2">
    <property type="entry name" value="DUF393 DOMAIN-CONTAINING PROTEIN"/>
    <property type="match status" value="1"/>
</dbReference>
<evidence type="ECO:0000313" key="2">
    <source>
        <dbReference type="Proteomes" id="UP001341444"/>
    </source>
</evidence>
<reference evidence="1 2" key="1">
    <citation type="submission" date="2023-03" db="EMBL/GenBank/DDBJ databases">
        <title>Bacillus Genome Sequencing.</title>
        <authorList>
            <person name="Dunlap C."/>
        </authorList>
    </citation>
    <scope>NUCLEOTIDE SEQUENCE [LARGE SCALE GENOMIC DNA]</scope>
    <source>
        <strain evidence="1 2">B-23453</strain>
    </source>
</reference>
<dbReference type="InterPro" id="IPR052927">
    <property type="entry name" value="DCC_oxidoreductase"/>
</dbReference>
<sequence>MSGIVLFDGECNLCSSSVQFIIKRDVEGYFRFASLQGKNGGKLLKEYGVKEDMQSVVLIEEGKAYTQSLAALRICRHLKGYWKLLWFLRVIPSPIRNFFYRLVAKNRYKWFGKSESCMLPQPHLREKFLD</sequence>
<dbReference type="Pfam" id="PF04134">
    <property type="entry name" value="DCC1-like"/>
    <property type="match status" value="1"/>
</dbReference>
<proteinExistence type="predicted"/>
<evidence type="ECO:0000313" key="1">
    <source>
        <dbReference type="EMBL" id="MED1204021.1"/>
    </source>
</evidence>
<dbReference type="InterPro" id="IPR007263">
    <property type="entry name" value="DCC1-like"/>
</dbReference>
<dbReference type="PANTHER" id="PTHR33639">
    <property type="entry name" value="THIOL-DISULFIDE OXIDOREDUCTASE DCC"/>
    <property type="match status" value="1"/>
</dbReference>
<name>A0ABU6MJ37_9BACI</name>
<dbReference type="Proteomes" id="UP001341444">
    <property type="component" value="Unassembled WGS sequence"/>
</dbReference>
<dbReference type="RefSeq" id="WP_066270316.1">
    <property type="nucleotide sequence ID" value="NZ_JARMAB010000019.1"/>
</dbReference>
<gene>
    <name evidence="1" type="ORF">P4T90_13260</name>
</gene>
<keyword evidence="2" id="KW-1185">Reference proteome</keyword>
<dbReference type="EMBL" id="JARMAB010000019">
    <property type="protein sequence ID" value="MED1204021.1"/>
    <property type="molecule type" value="Genomic_DNA"/>
</dbReference>